<organism evidence="10 13">
    <name type="scientific">endosymbiont of Ridgeia piscesae</name>
    <dbReference type="NCBI Taxonomy" id="54398"/>
    <lineage>
        <taxon>Bacteria</taxon>
        <taxon>Pseudomonadati</taxon>
        <taxon>Pseudomonadota</taxon>
        <taxon>Gammaproteobacteria</taxon>
        <taxon>sulfur-oxidizing symbionts</taxon>
    </lineage>
</organism>
<dbReference type="EMBL" id="LMXI01000462">
    <property type="protein sequence ID" value="KRT57829.1"/>
    <property type="molecule type" value="Genomic_DNA"/>
</dbReference>
<dbReference type="PANTHER" id="PTHR32309:SF13">
    <property type="entry name" value="FERRIC ENTEROBACTIN TRANSPORT PROTEIN FEPE"/>
    <property type="match status" value="1"/>
</dbReference>
<evidence type="ECO:0000259" key="9">
    <source>
        <dbReference type="Pfam" id="PF13614"/>
    </source>
</evidence>
<keyword evidence="6" id="KW-0067">ATP-binding</keyword>
<dbReference type="InterPro" id="IPR025669">
    <property type="entry name" value="AAA_dom"/>
</dbReference>
<dbReference type="RefSeq" id="WP_057955406.1">
    <property type="nucleotide sequence ID" value="NZ_KQ556879.1"/>
</dbReference>
<evidence type="ECO:0000256" key="6">
    <source>
        <dbReference type="ARBA" id="ARBA00022840"/>
    </source>
</evidence>
<comment type="caution">
    <text evidence="10">The sequence shown here is derived from an EMBL/GenBank/DDBJ whole genome shotgun (WGS) entry which is preliminary data.</text>
</comment>
<dbReference type="Proteomes" id="UP000051276">
    <property type="component" value="Unassembled WGS sequence"/>
</dbReference>
<dbReference type="SUPFAM" id="SSF52540">
    <property type="entry name" value="P-loop containing nucleoside triphosphate hydrolases"/>
    <property type="match status" value="1"/>
</dbReference>
<reference evidence="12 13" key="1">
    <citation type="submission" date="2015-11" db="EMBL/GenBank/DDBJ databases">
        <title>The genome of Candidatus Endoriftia persephone in Ridgeia piscesae and population structure of the North Eastern Pacific vestimentiferan symbionts.</title>
        <authorList>
            <person name="Perez M."/>
            <person name="Juniper K.S."/>
        </authorList>
    </citation>
    <scope>NUCLEOTIDE SEQUENCE [LARGE SCALE GENOMIC DNA]</scope>
    <source>
        <strain evidence="11">Ind10</strain>
        <strain evidence="10">Ind11</strain>
    </source>
</reference>
<dbReference type="InterPro" id="IPR005702">
    <property type="entry name" value="Wzc-like_C"/>
</dbReference>
<comment type="similarity">
    <text evidence="1">Belongs to the CpsD/CapB family.</text>
</comment>
<dbReference type="Pfam" id="PF13614">
    <property type="entry name" value="AAA_31"/>
    <property type="match status" value="1"/>
</dbReference>
<evidence type="ECO:0000256" key="5">
    <source>
        <dbReference type="ARBA" id="ARBA00022777"/>
    </source>
</evidence>
<sequence>MVSSIEKAVERLNKARVSEEAGEKEPTITALAEDSAKSTLVVESAGIGVDGKDESGGYAEEASYFSEVGADDDPLAASQSELVEKEPFTIDFEGKEHLGYLTPNSDNQVVWEEYRVIKRPLLINAFGKGAAPVERGNIILVTSSVPGEGKTFTSFNLAMSIATELDSTILMVDGDVLRSSLSKLVGAEDKPGLLDVLEDPDVELGDVILGTQIPKLKILPAGTRHKHSTELLASDSMDKLIAELGERYPDRIVLIDAPPMLATTEASVLTMKVGQIVMVVEAGRTPVEAVNESIERIDANKVLGLVLNKSRVKSGSQYYGGYYGSY</sequence>
<evidence type="ECO:0000256" key="2">
    <source>
        <dbReference type="ARBA" id="ARBA00011903"/>
    </source>
</evidence>
<dbReference type="AlphaFoldDB" id="A0A0T5YZ50"/>
<dbReference type="GO" id="GO:0005886">
    <property type="term" value="C:plasma membrane"/>
    <property type="evidence" value="ECO:0007669"/>
    <property type="project" value="TreeGrafter"/>
</dbReference>
<dbReference type="Gene3D" id="3.40.50.300">
    <property type="entry name" value="P-loop containing nucleotide triphosphate hydrolases"/>
    <property type="match status" value="1"/>
</dbReference>
<dbReference type="InterPro" id="IPR027417">
    <property type="entry name" value="P-loop_NTPase"/>
</dbReference>
<evidence type="ECO:0000256" key="1">
    <source>
        <dbReference type="ARBA" id="ARBA00007316"/>
    </source>
</evidence>
<comment type="catalytic activity">
    <reaction evidence="8">
        <text>L-tyrosyl-[protein] + ATP = O-phospho-L-tyrosyl-[protein] + ADP + H(+)</text>
        <dbReference type="Rhea" id="RHEA:10596"/>
        <dbReference type="Rhea" id="RHEA-COMP:10136"/>
        <dbReference type="Rhea" id="RHEA-COMP:20101"/>
        <dbReference type="ChEBI" id="CHEBI:15378"/>
        <dbReference type="ChEBI" id="CHEBI:30616"/>
        <dbReference type="ChEBI" id="CHEBI:46858"/>
        <dbReference type="ChEBI" id="CHEBI:61978"/>
        <dbReference type="ChEBI" id="CHEBI:456216"/>
        <dbReference type="EC" id="2.7.10.2"/>
    </reaction>
</comment>
<keyword evidence="7" id="KW-0829">Tyrosine-protein kinase</keyword>
<protein>
    <recommendedName>
        <fullName evidence="2">non-specific protein-tyrosine kinase</fullName>
        <ecNumber evidence="2">2.7.10.2</ecNumber>
    </recommendedName>
</protein>
<keyword evidence="5 10" id="KW-0418">Kinase</keyword>
<evidence type="ECO:0000313" key="13">
    <source>
        <dbReference type="Proteomes" id="UP000051634"/>
    </source>
</evidence>
<dbReference type="InterPro" id="IPR050445">
    <property type="entry name" value="Bact_polysacc_biosynth/exp"/>
</dbReference>
<evidence type="ECO:0000313" key="10">
    <source>
        <dbReference type="EMBL" id="KRT55789.1"/>
    </source>
</evidence>
<evidence type="ECO:0000256" key="4">
    <source>
        <dbReference type="ARBA" id="ARBA00022741"/>
    </source>
</evidence>
<dbReference type="Proteomes" id="UP000051634">
    <property type="component" value="Unassembled WGS sequence"/>
</dbReference>
<gene>
    <name evidence="10" type="ORF">Ga0074115_12436</name>
    <name evidence="11" type="ORF">Ga0076813_12322</name>
</gene>
<evidence type="ECO:0000256" key="7">
    <source>
        <dbReference type="ARBA" id="ARBA00023137"/>
    </source>
</evidence>
<dbReference type="OrthoDB" id="9775724at2"/>
<feature type="domain" description="AAA" evidence="9">
    <location>
        <begin position="138"/>
        <end position="296"/>
    </location>
</feature>
<keyword evidence="3" id="KW-0808">Transferase</keyword>
<dbReference type="PANTHER" id="PTHR32309">
    <property type="entry name" value="TYROSINE-PROTEIN KINASE"/>
    <property type="match status" value="1"/>
</dbReference>
<evidence type="ECO:0000256" key="3">
    <source>
        <dbReference type="ARBA" id="ARBA00022679"/>
    </source>
</evidence>
<keyword evidence="13" id="KW-1185">Reference proteome</keyword>
<dbReference type="GO" id="GO:0004713">
    <property type="term" value="F:protein tyrosine kinase activity"/>
    <property type="evidence" value="ECO:0007669"/>
    <property type="project" value="TreeGrafter"/>
</dbReference>
<dbReference type="STRING" id="54398.Ga0074115_12436"/>
<keyword evidence="4" id="KW-0547">Nucleotide-binding</keyword>
<evidence type="ECO:0000256" key="8">
    <source>
        <dbReference type="ARBA" id="ARBA00051245"/>
    </source>
</evidence>
<name>A0A0T5YZ50_9GAMM</name>
<accession>A0A0T5YZ50</accession>
<dbReference type="EC" id="2.7.10.2" evidence="2"/>
<evidence type="ECO:0000313" key="11">
    <source>
        <dbReference type="EMBL" id="KRT57829.1"/>
    </source>
</evidence>
<dbReference type="NCBIfam" id="TIGR03018">
    <property type="entry name" value="pepcterm_TyrKin"/>
    <property type="match status" value="1"/>
</dbReference>
<dbReference type="CDD" id="cd05387">
    <property type="entry name" value="BY-kinase"/>
    <property type="match status" value="1"/>
</dbReference>
<proteinExistence type="inferred from homology"/>
<evidence type="ECO:0000313" key="12">
    <source>
        <dbReference type="Proteomes" id="UP000051276"/>
    </source>
</evidence>
<dbReference type="EMBL" id="LDXT01000073">
    <property type="protein sequence ID" value="KRT55789.1"/>
    <property type="molecule type" value="Genomic_DNA"/>
</dbReference>